<evidence type="ECO:0000313" key="4">
    <source>
        <dbReference type="Proteomes" id="UP000193467"/>
    </source>
</evidence>
<keyword evidence="4" id="KW-1185">Reference proteome</keyword>
<comment type="caution">
    <text evidence="3">The sequence shown here is derived from an EMBL/GenBank/DDBJ whole genome shotgun (WGS) entry which is preliminary data.</text>
</comment>
<dbReference type="AlphaFoldDB" id="A0A1Y2DEI5"/>
<dbReference type="EMBL" id="MCGR01000081">
    <property type="protein sequence ID" value="ORY57681.1"/>
    <property type="molecule type" value="Genomic_DNA"/>
</dbReference>
<accession>A0A1Y2DEI5</accession>
<feature type="transmembrane region" description="Helical" evidence="2">
    <location>
        <begin position="20"/>
        <end position="41"/>
    </location>
</feature>
<feature type="transmembrane region" description="Helical" evidence="2">
    <location>
        <begin position="53"/>
        <end position="79"/>
    </location>
</feature>
<evidence type="ECO:0000256" key="2">
    <source>
        <dbReference type="SAM" id="Phobius"/>
    </source>
</evidence>
<feature type="transmembrane region" description="Helical" evidence="2">
    <location>
        <begin position="247"/>
        <end position="266"/>
    </location>
</feature>
<reference evidence="3 4" key="1">
    <citation type="submission" date="2016-07" db="EMBL/GenBank/DDBJ databases">
        <title>Pervasive Adenine N6-methylation of Active Genes in Fungi.</title>
        <authorList>
            <consortium name="DOE Joint Genome Institute"/>
            <person name="Mondo S.J."/>
            <person name="Dannebaum R.O."/>
            <person name="Kuo R.C."/>
            <person name="Labutti K."/>
            <person name="Haridas S."/>
            <person name="Kuo A."/>
            <person name="Salamov A."/>
            <person name="Ahrendt S.R."/>
            <person name="Lipzen A."/>
            <person name="Sullivan W."/>
            <person name="Andreopoulos W.B."/>
            <person name="Clum A."/>
            <person name="Lindquist E."/>
            <person name="Daum C."/>
            <person name="Ramamoorthy G.K."/>
            <person name="Gryganskyi A."/>
            <person name="Culley D."/>
            <person name="Magnuson J.K."/>
            <person name="James T.Y."/>
            <person name="O'Malley M.A."/>
            <person name="Stajich J.E."/>
            <person name="Spatafora J.W."/>
            <person name="Visel A."/>
            <person name="Grigoriev I.V."/>
        </authorList>
    </citation>
    <scope>NUCLEOTIDE SEQUENCE [LARGE SCALE GENOMIC DNA]</scope>
    <source>
        <strain evidence="3 4">62-1032</strain>
    </source>
</reference>
<keyword evidence="2" id="KW-1133">Transmembrane helix</keyword>
<feature type="transmembrane region" description="Helical" evidence="2">
    <location>
        <begin position="99"/>
        <end position="119"/>
    </location>
</feature>
<keyword evidence="2" id="KW-0472">Membrane</keyword>
<feature type="transmembrane region" description="Helical" evidence="2">
    <location>
        <begin position="175"/>
        <end position="192"/>
    </location>
</feature>
<gene>
    <name evidence="3" type="ORF">BCR35DRAFT_309574</name>
</gene>
<feature type="transmembrane region" description="Helical" evidence="2">
    <location>
        <begin position="131"/>
        <end position="155"/>
    </location>
</feature>
<feature type="transmembrane region" description="Helical" evidence="2">
    <location>
        <begin position="213"/>
        <end position="235"/>
    </location>
</feature>
<keyword evidence="2" id="KW-0812">Transmembrane</keyword>
<dbReference type="InParanoid" id="A0A1Y2DEI5"/>
<feature type="region of interest" description="Disordered" evidence="1">
    <location>
        <begin position="270"/>
        <end position="333"/>
    </location>
</feature>
<proteinExistence type="predicted"/>
<sequence>MLDPSLTEAEARSLFLTFLYVQYASCAVVLLGFPIAVALTIRYCRRFWARDRPLYRIIVISIMFAGTCYTSVLLAQTVIVARSVRPTSTISNIPVAYSWAYFANRMFMSAAAGTAEPFFLWRATKVTTSQVFKWGGIGWLVVTSMVFMASHALIVRGVVLTGQPWSFEISILECTAYWLVYILIGAPAVVLMRQLARAKSIVMRPSQDRLLHWYQATVKTSLIALIPGIGGAISSCFFSRRAPNFEHFFFFNLYLPTAVISTLYALTSREDPQQRPSGPATTQGSPEVPSFMMHFPPPTTGSRQDWMMEEEDDTRVSAMVERGVEAEKEKEGV</sequence>
<evidence type="ECO:0000313" key="3">
    <source>
        <dbReference type="EMBL" id="ORY57681.1"/>
    </source>
</evidence>
<feature type="compositionally biased region" description="Basic and acidic residues" evidence="1">
    <location>
        <begin position="322"/>
        <end position="333"/>
    </location>
</feature>
<name>A0A1Y2DEI5_9BASI</name>
<protein>
    <submittedName>
        <fullName evidence="3">Uncharacterized protein</fullName>
    </submittedName>
</protein>
<organism evidence="3 4">
    <name type="scientific">Leucosporidium creatinivorum</name>
    <dbReference type="NCBI Taxonomy" id="106004"/>
    <lineage>
        <taxon>Eukaryota</taxon>
        <taxon>Fungi</taxon>
        <taxon>Dikarya</taxon>
        <taxon>Basidiomycota</taxon>
        <taxon>Pucciniomycotina</taxon>
        <taxon>Microbotryomycetes</taxon>
        <taxon>Leucosporidiales</taxon>
        <taxon>Leucosporidium</taxon>
    </lineage>
</organism>
<evidence type="ECO:0000256" key="1">
    <source>
        <dbReference type="SAM" id="MobiDB-lite"/>
    </source>
</evidence>
<dbReference type="Proteomes" id="UP000193467">
    <property type="component" value="Unassembled WGS sequence"/>
</dbReference>
<feature type="compositionally biased region" description="Polar residues" evidence="1">
    <location>
        <begin position="274"/>
        <end position="285"/>
    </location>
</feature>